<dbReference type="Pfam" id="PF13302">
    <property type="entry name" value="Acetyltransf_3"/>
    <property type="match status" value="1"/>
</dbReference>
<accession>A0A1G1Y0S6</accession>
<dbReference type="GO" id="GO:0016747">
    <property type="term" value="F:acyltransferase activity, transferring groups other than amino-acyl groups"/>
    <property type="evidence" value="ECO:0007669"/>
    <property type="project" value="InterPro"/>
</dbReference>
<dbReference type="PROSITE" id="PS51186">
    <property type="entry name" value="GNAT"/>
    <property type="match status" value="1"/>
</dbReference>
<reference evidence="2 3" key="1">
    <citation type="journal article" date="2016" name="Nat. Commun.">
        <title>Thousands of microbial genomes shed light on interconnected biogeochemical processes in an aquifer system.</title>
        <authorList>
            <person name="Anantharaman K."/>
            <person name="Brown C.T."/>
            <person name="Hug L.A."/>
            <person name="Sharon I."/>
            <person name="Castelle C.J."/>
            <person name="Probst A.J."/>
            <person name="Thomas B.C."/>
            <person name="Singh A."/>
            <person name="Wilkins M.J."/>
            <person name="Karaoz U."/>
            <person name="Brodie E.L."/>
            <person name="Williams K.H."/>
            <person name="Hubbard S.S."/>
            <person name="Banfield J.F."/>
        </authorList>
    </citation>
    <scope>NUCLEOTIDE SEQUENCE [LARGE SCALE GENOMIC DNA]</scope>
</reference>
<dbReference type="SUPFAM" id="SSF55729">
    <property type="entry name" value="Acyl-CoA N-acyltransferases (Nat)"/>
    <property type="match status" value="1"/>
</dbReference>
<evidence type="ECO:0000313" key="3">
    <source>
        <dbReference type="Proteomes" id="UP000178240"/>
    </source>
</evidence>
<dbReference type="AlphaFoldDB" id="A0A1G1Y0S6"/>
<evidence type="ECO:0000313" key="2">
    <source>
        <dbReference type="EMBL" id="OGY45446.1"/>
    </source>
</evidence>
<sequence>MTKPVLKGKKVILRPMSFKDAPDYCRWLADQEVTKFLAIYDNKPPTLKEERQWIAAAKKDKSRVVLAIDTADGRHIGSIALMKIDQYAKRAEYGIMIGDKYYWGQGCGTEAGRLLVNYGFKKLKLHRIELRYIAYNIRGAKSYKKIGFKEEGRLRDHFFREGYWHDEVVMGILRYEYHRKAKK</sequence>
<dbReference type="EMBL" id="MHIE01000020">
    <property type="protein sequence ID" value="OGY45446.1"/>
    <property type="molecule type" value="Genomic_DNA"/>
</dbReference>
<proteinExistence type="predicted"/>
<dbReference type="PANTHER" id="PTHR43415:SF3">
    <property type="entry name" value="GNAT-FAMILY ACETYLTRANSFERASE"/>
    <property type="match status" value="1"/>
</dbReference>
<evidence type="ECO:0000259" key="1">
    <source>
        <dbReference type="PROSITE" id="PS51186"/>
    </source>
</evidence>
<protein>
    <recommendedName>
        <fullName evidence="1">N-acetyltransferase domain-containing protein</fullName>
    </recommendedName>
</protein>
<name>A0A1G1Y0S6_9BACT</name>
<dbReference type="Gene3D" id="3.40.630.30">
    <property type="match status" value="1"/>
</dbReference>
<feature type="domain" description="N-acetyltransferase" evidence="1">
    <location>
        <begin position="11"/>
        <end position="175"/>
    </location>
</feature>
<dbReference type="STRING" id="1797535.A2744_00405"/>
<dbReference type="InterPro" id="IPR000182">
    <property type="entry name" value="GNAT_dom"/>
</dbReference>
<comment type="caution">
    <text evidence="2">The sequence shown here is derived from an EMBL/GenBank/DDBJ whole genome shotgun (WGS) entry which is preliminary data.</text>
</comment>
<dbReference type="Proteomes" id="UP000178240">
    <property type="component" value="Unassembled WGS sequence"/>
</dbReference>
<dbReference type="InterPro" id="IPR016181">
    <property type="entry name" value="Acyl_CoA_acyltransferase"/>
</dbReference>
<gene>
    <name evidence="2" type="ORF">A2744_00405</name>
</gene>
<organism evidence="2 3">
    <name type="scientific">Candidatus Buchananbacteria bacterium RIFCSPHIGHO2_01_FULL_44_11</name>
    <dbReference type="NCBI Taxonomy" id="1797535"/>
    <lineage>
        <taxon>Bacteria</taxon>
        <taxon>Candidatus Buchananiibacteriota</taxon>
    </lineage>
</organism>
<dbReference type="PANTHER" id="PTHR43415">
    <property type="entry name" value="SPERMIDINE N(1)-ACETYLTRANSFERASE"/>
    <property type="match status" value="1"/>
</dbReference>